<sequence>MKSNSSVDVEYARKKDLINFFDNQTSQRPYDDERATSVVDGSVPSFKHNTNTTLCQEENTTTLVNDQSSSEGKNTNNNLGKTQHDSVFVQKDVHTLGLRRSSRPSKLPARFNDYVIEAMNNEIKALNRNNTWYVCDLPYGRKAIGCKWIYKIKYKAFGKVERYKAREKVLAGVIKTVKVLSNSQTADIFTKCLGVVQHCLCCRNLGMQDVFAGELVGKEKERSQCQANKSKGMSRLKEDVK</sequence>
<proteinExistence type="predicted"/>
<name>A0A699HTA0_TANCI</name>
<protein>
    <submittedName>
        <fullName evidence="2">Putative reverse transcriptase, RNA-dependent DNA polymerase, Gag-polypeptide of LTR copia-type</fullName>
    </submittedName>
</protein>
<dbReference type="EMBL" id="BKCJ010188347">
    <property type="protein sequence ID" value="GEY55313.1"/>
    <property type="molecule type" value="Genomic_DNA"/>
</dbReference>
<evidence type="ECO:0000313" key="2">
    <source>
        <dbReference type="EMBL" id="GEY55313.1"/>
    </source>
</evidence>
<accession>A0A699HTA0</accession>
<keyword evidence="2" id="KW-0548">Nucleotidyltransferase</keyword>
<reference evidence="2" key="1">
    <citation type="journal article" date="2019" name="Sci. Rep.">
        <title>Draft genome of Tanacetum cinerariifolium, the natural source of mosquito coil.</title>
        <authorList>
            <person name="Yamashiro T."/>
            <person name="Shiraishi A."/>
            <person name="Satake H."/>
            <person name="Nakayama K."/>
        </authorList>
    </citation>
    <scope>NUCLEOTIDE SEQUENCE</scope>
</reference>
<dbReference type="GO" id="GO:0003964">
    <property type="term" value="F:RNA-directed DNA polymerase activity"/>
    <property type="evidence" value="ECO:0007669"/>
    <property type="project" value="UniProtKB-KW"/>
</dbReference>
<organism evidence="2">
    <name type="scientific">Tanacetum cinerariifolium</name>
    <name type="common">Dalmatian daisy</name>
    <name type="synonym">Chrysanthemum cinerariifolium</name>
    <dbReference type="NCBI Taxonomy" id="118510"/>
    <lineage>
        <taxon>Eukaryota</taxon>
        <taxon>Viridiplantae</taxon>
        <taxon>Streptophyta</taxon>
        <taxon>Embryophyta</taxon>
        <taxon>Tracheophyta</taxon>
        <taxon>Spermatophyta</taxon>
        <taxon>Magnoliopsida</taxon>
        <taxon>eudicotyledons</taxon>
        <taxon>Gunneridae</taxon>
        <taxon>Pentapetalae</taxon>
        <taxon>asterids</taxon>
        <taxon>campanulids</taxon>
        <taxon>Asterales</taxon>
        <taxon>Asteraceae</taxon>
        <taxon>Asteroideae</taxon>
        <taxon>Anthemideae</taxon>
        <taxon>Anthemidinae</taxon>
        <taxon>Tanacetum</taxon>
    </lineage>
</organism>
<comment type="caution">
    <text evidence="2">The sequence shown here is derived from an EMBL/GenBank/DDBJ whole genome shotgun (WGS) entry which is preliminary data.</text>
</comment>
<dbReference type="AlphaFoldDB" id="A0A699HTA0"/>
<feature type="compositionally biased region" description="Polar residues" evidence="1">
    <location>
        <begin position="61"/>
        <end position="81"/>
    </location>
</feature>
<feature type="region of interest" description="Disordered" evidence="1">
    <location>
        <begin position="61"/>
        <end position="84"/>
    </location>
</feature>
<gene>
    <name evidence="2" type="ORF">Tci_427287</name>
</gene>
<keyword evidence="2" id="KW-0695">RNA-directed DNA polymerase</keyword>
<evidence type="ECO:0000256" key="1">
    <source>
        <dbReference type="SAM" id="MobiDB-lite"/>
    </source>
</evidence>
<keyword evidence="2" id="KW-0808">Transferase</keyword>